<dbReference type="PANTHER" id="PTHR37981">
    <property type="entry name" value="LIPASE 2"/>
    <property type="match status" value="1"/>
</dbReference>
<reference evidence="5 6" key="1">
    <citation type="submission" date="2012-08" db="EMBL/GenBank/DDBJ databases">
        <title>Whole genome shotgun sequence of Gordonia rhizosphera NBRC 16068.</title>
        <authorList>
            <person name="Takarada H."/>
            <person name="Isaki S."/>
            <person name="Hosoyama A."/>
            <person name="Tsuchikane K."/>
            <person name="Katsumata H."/>
            <person name="Baba S."/>
            <person name="Ohji S."/>
            <person name="Yamazaki S."/>
            <person name="Fujita N."/>
        </authorList>
    </citation>
    <scope>NUCLEOTIDE SEQUENCE [LARGE SCALE GENOMIC DNA]</scope>
    <source>
        <strain evidence="5 6">NBRC 16068</strain>
    </source>
</reference>
<dbReference type="InterPro" id="IPR002035">
    <property type="entry name" value="VWF_A"/>
</dbReference>
<keyword evidence="6" id="KW-1185">Reference proteome</keyword>
<feature type="disulfide bond" evidence="2">
    <location>
        <begin position="337"/>
        <end position="362"/>
    </location>
</feature>
<dbReference type="Pfam" id="PF00092">
    <property type="entry name" value="VWA"/>
    <property type="match status" value="1"/>
</dbReference>
<feature type="active site" evidence="1">
    <location>
        <position position="588"/>
    </location>
</feature>
<dbReference type="Gene3D" id="3.40.50.1110">
    <property type="entry name" value="SGNH hydrolase"/>
    <property type="match status" value="1"/>
</dbReference>
<dbReference type="GO" id="GO:0019433">
    <property type="term" value="P:triglyceride catabolic process"/>
    <property type="evidence" value="ECO:0007669"/>
    <property type="project" value="TreeGrafter"/>
</dbReference>
<feature type="disulfide bond" evidence="2">
    <location>
        <begin position="488"/>
        <end position="541"/>
    </location>
</feature>
<dbReference type="InterPro" id="IPR036465">
    <property type="entry name" value="vWFA_dom_sf"/>
</dbReference>
<dbReference type="PANTHER" id="PTHR37981:SF1">
    <property type="entry name" value="SGNH HYDROLASE-TYPE ESTERASE DOMAIN-CONTAINING PROTEIN"/>
    <property type="match status" value="1"/>
</dbReference>
<evidence type="ECO:0000256" key="3">
    <source>
        <dbReference type="SAM" id="Phobius"/>
    </source>
</evidence>
<dbReference type="Proteomes" id="UP000008363">
    <property type="component" value="Unassembled WGS sequence"/>
</dbReference>
<evidence type="ECO:0000256" key="1">
    <source>
        <dbReference type="PIRSR" id="PIRSR637460-1"/>
    </source>
</evidence>
<dbReference type="EMBL" id="BAHC01000083">
    <property type="protein sequence ID" value="GAB90062.1"/>
    <property type="molecule type" value="Genomic_DNA"/>
</dbReference>
<feature type="transmembrane region" description="Helical" evidence="3">
    <location>
        <begin position="736"/>
        <end position="756"/>
    </location>
</feature>
<name>K6WCZ3_9ACTN</name>
<dbReference type="CDD" id="cd01823">
    <property type="entry name" value="SEST_like"/>
    <property type="match status" value="1"/>
</dbReference>
<dbReference type="PROSITE" id="PS50234">
    <property type="entry name" value="VWFA"/>
    <property type="match status" value="1"/>
</dbReference>
<sequence>MGQDDGTGTVKLDGAKRSMIDLVAKQPPGAEIGLWTYPGKAGSCSAGGYVPGGELKSVDDPAKLAATIRELQADGDTPTGDALTAVADDLRGRGRNSASIVLVSDGESNCGTDPCDAAKSLAAEGFDVTVDTVGFQISAQGADELKCIADATQGAYYDAKDSASLAQRLSLLSIPALNVEVKAAGFAPSGGQTRITARVSNTSATTVRSVWVGLQFGKGDDGKGLQPAVIPPRYALGTLASQSSGAEQERSWTVSTGPPGKTGKLNWSISVWGDTTVPLIKRGTITVTDHIDPSHAGPMLKEIFDSTTPAVIMGDSYSSGEGTGNYLPGDTKHADQCHQSRTQYAAQLLAKARNPKVRNIACSGAVMSDLISPQMGDENGFAVSTGQLQILNDVAAPSAVFMTLGGNDIGFSDIATKCLTEMNCTDDMHLRGSVNLGLRSLDGLSRYYKEIYRVINTDDKRERRGGRVAPVIVLPYPLVLPKSDQAHCPSLSRQEIEYINDVEDSLNAAVEKQVVKARDAGADVYFVDTVKGSVRPDHTACHPEPYINPASFWTGLAAKSTDALNAGTLKSDDGDIALKTRYAAELLHPNVAGHGAEAAAILAWSVTAPPRIPYRALPAEFNLSAQGGDPSATIDMTKSDGSVTVLEAGEATKVVTDVACATPFGGLGCITRLWLNSEPRVLGTTHLPSGRAELSVVIPRDIPPGRHHLSVATTGADGAQQVKSVEIVVKQPLPSWFWGMAVLTMVFALVAGIALWRLRRLQ</sequence>
<evidence type="ECO:0000259" key="4">
    <source>
        <dbReference type="PROSITE" id="PS50234"/>
    </source>
</evidence>
<dbReference type="InterPro" id="IPR037460">
    <property type="entry name" value="SEST-like"/>
</dbReference>
<dbReference type="eggNOG" id="COG2755">
    <property type="taxonomic scope" value="Bacteria"/>
</dbReference>
<dbReference type="SUPFAM" id="SSF53300">
    <property type="entry name" value="vWA-like"/>
    <property type="match status" value="1"/>
</dbReference>
<dbReference type="AlphaFoldDB" id="K6WCZ3"/>
<keyword evidence="2" id="KW-1015">Disulfide bond</keyword>
<evidence type="ECO:0000313" key="6">
    <source>
        <dbReference type="Proteomes" id="UP000008363"/>
    </source>
</evidence>
<evidence type="ECO:0000313" key="5">
    <source>
        <dbReference type="EMBL" id="GAB90062.1"/>
    </source>
</evidence>
<keyword evidence="3" id="KW-0472">Membrane</keyword>
<keyword evidence="3" id="KW-1133">Transmembrane helix</keyword>
<proteinExistence type="predicted"/>
<comment type="caution">
    <text evidence="5">The sequence shown here is derived from an EMBL/GenBank/DDBJ whole genome shotgun (WGS) entry which is preliminary data.</text>
</comment>
<organism evidence="5 6">
    <name type="scientific">Gordonia rhizosphera NBRC 16068</name>
    <dbReference type="NCBI Taxonomy" id="1108045"/>
    <lineage>
        <taxon>Bacteria</taxon>
        <taxon>Bacillati</taxon>
        <taxon>Actinomycetota</taxon>
        <taxon>Actinomycetes</taxon>
        <taxon>Mycobacteriales</taxon>
        <taxon>Gordoniaceae</taxon>
        <taxon>Gordonia</taxon>
    </lineage>
</organism>
<dbReference type="Pfam" id="PF13472">
    <property type="entry name" value="Lipase_GDSL_2"/>
    <property type="match status" value="1"/>
</dbReference>
<dbReference type="InterPro" id="IPR013830">
    <property type="entry name" value="SGNH_hydro"/>
</dbReference>
<accession>K6WCZ3</accession>
<keyword evidence="3" id="KW-0812">Transmembrane</keyword>
<evidence type="ECO:0000256" key="2">
    <source>
        <dbReference type="PIRSR" id="PIRSR637460-2"/>
    </source>
</evidence>
<protein>
    <recommendedName>
        <fullName evidence="4">VWFA domain-containing protein</fullName>
    </recommendedName>
</protein>
<feature type="active site" description="Nucleophile" evidence="1">
    <location>
        <position position="316"/>
    </location>
</feature>
<dbReference type="eggNOG" id="COG2304">
    <property type="taxonomic scope" value="Bacteria"/>
</dbReference>
<dbReference type="SUPFAM" id="SSF52266">
    <property type="entry name" value="SGNH hydrolase"/>
    <property type="match status" value="1"/>
</dbReference>
<feature type="disulfide bond" evidence="2">
    <location>
        <begin position="418"/>
        <end position="424"/>
    </location>
</feature>
<dbReference type="InterPro" id="IPR036514">
    <property type="entry name" value="SGNH_hydro_sf"/>
</dbReference>
<dbReference type="STRING" id="1108045.GORHZ_083_00050"/>
<feature type="domain" description="VWFA" evidence="4">
    <location>
        <begin position="1"/>
        <end position="172"/>
    </location>
</feature>
<dbReference type="SMART" id="SM00327">
    <property type="entry name" value="VWA"/>
    <property type="match status" value="1"/>
</dbReference>
<dbReference type="Gene3D" id="3.40.50.410">
    <property type="entry name" value="von Willebrand factor, type A domain"/>
    <property type="match status" value="1"/>
</dbReference>
<dbReference type="GO" id="GO:0004806">
    <property type="term" value="F:triacylglycerol lipase activity"/>
    <property type="evidence" value="ECO:0007669"/>
    <property type="project" value="TreeGrafter"/>
</dbReference>
<gene>
    <name evidence="5" type="ORF">GORHZ_083_00050</name>
</gene>